<feature type="compositionally biased region" description="Low complexity" evidence="2">
    <location>
        <begin position="56"/>
        <end position="73"/>
    </location>
</feature>
<organism evidence="3 4">
    <name type="scientific">Chloropicon roscoffensis</name>
    <dbReference type="NCBI Taxonomy" id="1461544"/>
    <lineage>
        <taxon>Eukaryota</taxon>
        <taxon>Viridiplantae</taxon>
        <taxon>Chlorophyta</taxon>
        <taxon>Chloropicophyceae</taxon>
        <taxon>Chloropicales</taxon>
        <taxon>Chloropicaceae</taxon>
        <taxon>Chloropicon</taxon>
    </lineage>
</organism>
<dbReference type="SUPFAM" id="SSF51730">
    <property type="entry name" value="FAD-linked oxidoreductase"/>
    <property type="match status" value="1"/>
</dbReference>
<dbReference type="Gene3D" id="3.20.20.220">
    <property type="match status" value="1"/>
</dbReference>
<dbReference type="AlphaFoldDB" id="A0AAX4P865"/>
<name>A0AAX4P865_9CHLO</name>
<dbReference type="Proteomes" id="UP001472866">
    <property type="component" value="Chromosome 05"/>
</dbReference>
<protein>
    <recommendedName>
        <fullName evidence="5">Methylenetetrahydrofolate reductase (NAD(P)H)</fullName>
    </recommendedName>
</protein>
<evidence type="ECO:0000256" key="2">
    <source>
        <dbReference type="SAM" id="MobiDB-lite"/>
    </source>
</evidence>
<dbReference type="InterPro" id="IPR029041">
    <property type="entry name" value="FAD-linked_oxidoreductase-like"/>
</dbReference>
<dbReference type="GO" id="GO:0016491">
    <property type="term" value="F:oxidoreductase activity"/>
    <property type="evidence" value="ECO:0007669"/>
    <property type="project" value="UniProtKB-KW"/>
</dbReference>
<feature type="region of interest" description="Disordered" evidence="2">
    <location>
        <begin position="53"/>
        <end position="77"/>
    </location>
</feature>
<accession>A0AAX4P865</accession>
<evidence type="ECO:0000313" key="4">
    <source>
        <dbReference type="Proteomes" id="UP001472866"/>
    </source>
</evidence>
<proteinExistence type="predicted"/>
<sequence length="341" mass="37239">MQQRWAFTVEKASSGAARALEAELLRRKDPRFKAVVQPDLPAANTWQGLLRKGLQGSKAGGTRSTSTSTSTSGGKRREDLCGADVVQTIGVNLRTRRELRSYLHQKVTECRDRYGCDGEDGDDDEGTTRMRALLCVSGGHPARRLPFLGGRAGILADSADLLREASRCRDTLGSLALGRESLAPGDPFELWCVENPLQAFDGGRLARKLEAGATKVVTQPPLLRDAFLRWFEECDGALGGTLTGTTPDPFLVGVPCITSANSLSFWLEICGVRAQDSEEAMAALGDLRRRQDSMAPRDFDDFCLERTRELVELCKGLPHVSGLHFMPVTAKGYKQLLSLDL</sequence>
<evidence type="ECO:0000313" key="3">
    <source>
        <dbReference type="EMBL" id="WZN62143.1"/>
    </source>
</evidence>
<evidence type="ECO:0008006" key="5">
    <source>
        <dbReference type="Google" id="ProtNLM"/>
    </source>
</evidence>
<keyword evidence="4" id="KW-1185">Reference proteome</keyword>
<dbReference type="EMBL" id="CP151505">
    <property type="protein sequence ID" value="WZN62143.1"/>
    <property type="molecule type" value="Genomic_DNA"/>
</dbReference>
<gene>
    <name evidence="3" type="ORF">HKI87_05g36790</name>
</gene>
<keyword evidence="1" id="KW-0560">Oxidoreductase</keyword>
<evidence type="ECO:0000256" key="1">
    <source>
        <dbReference type="ARBA" id="ARBA00023002"/>
    </source>
</evidence>
<reference evidence="3 4" key="1">
    <citation type="submission" date="2024-03" db="EMBL/GenBank/DDBJ databases">
        <title>Complete genome sequence of the green alga Chloropicon roscoffensis RCC1871.</title>
        <authorList>
            <person name="Lemieux C."/>
            <person name="Pombert J.-F."/>
            <person name="Otis C."/>
            <person name="Turmel M."/>
        </authorList>
    </citation>
    <scope>NUCLEOTIDE SEQUENCE [LARGE SCALE GENOMIC DNA]</scope>
    <source>
        <strain evidence="3 4">RCC1871</strain>
    </source>
</reference>